<organism evidence="14 15">
    <name type="scientific">Pleurodeles waltl</name>
    <name type="common">Iberian ribbed newt</name>
    <dbReference type="NCBI Taxonomy" id="8319"/>
    <lineage>
        <taxon>Eukaryota</taxon>
        <taxon>Metazoa</taxon>
        <taxon>Chordata</taxon>
        <taxon>Craniata</taxon>
        <taxon>Vertebrata</taxon>
        <taxon>Euteleostomi</taxon>
        <taxon>Amphibia</taxon>
        <taxon>Batrachia</taxon>
        <taxon>Caudata</taxon>
        <taxon>Salamandroidea</taxon>
        <taxon>Salamandridae</taxon>
        <taxon>Pleurodelinae</taxon>
        <taxon>Pleurodeles</taxon>
    </lineage>
</organism>
<dbReference type="SMART" id="SM00589">
    <property type="entry name" value="PRY"/>
    <property type="match status" value="1"/>
</dbReference>
<dbReference type="InterPro" id="IPR043136">
    <property type="entry name" value="B30.2/SPRY_sf"/>
</dbReference>
<dbReference type="Pfam" id="PF00622">
    <property type="entry name" value="SPRY"/>
    <property type="match status" value="1"/>
</dbReference>
<name>A0AAV7Q6F7_PLEWA</name>
<accession>A0AAV7Q6F7</accession>
<evidence type="ECO:0000256" key="1">
    <source>
        <dbReference type="ARBA" id="ARBA00004479"/>
    </source>
</evidence>
<feature type="domain" description="Ig-like" evidence="13">
    <location>
        <begin position="53"/>
        <end position="181"/>
    </location>
</feature>
<keyword evidence="15" id="KW-1185">Reference proteome</keyword>
<dbReference type="PRINTS" id="PR01407">
    <property type="entry name" value="BUTYPHLNCDUF"/>
</dbReference>
<dbReference type="InterPro" id="IPR006574">
    <property type="entry name" value="PRY"/>
</dbReference>
<feature type="domain" description="Ig-like" evidence="13">
    <location>
        <begin position="200"/>
        <end position="279"/>
    </location>
</feature>
<evidence type="ECO:0000256" key="3">
    <source>
        <dbReference type="ARBA" id="ARBA00022692"/>
    </source>
</evidence>
<dbReference type="SMART" id="SM00409">
    <property type="entry name" value="IG"/>
    <property type="match status" value="1"/>
</dbReference>
<keyword evidence="3 11" id="KW-0812">Transmembrane</keyword>
<dbReference type="FunFam" id="2.60.40.10:FF:000208">
    <property type="entry name" value="Butyrophilin subfamily 1 member A1"/>
    <property type="match status" value="1"/>
</dbReference>
<evidence type="ECO:0008006" key="16">
    <source>
        <dbReference type="Google" id="ProtNLM"/>
    </source>
</evidence>
<dbReference type="FunFam" id="2.60.40.10:FF:000088">
    <property type="entry name" value="Butyrophilin subfamily 1 member A1"/>
    <property type="match status" value="1"/>
</dbReference>
<dbReference type="InterPro" id="IPR003599">
    <property type="entry name" value="Ig_sub"/>
</dbReference>
<keyword evidence="4" id="KW-0732">Signal</keyword>
<dbReference type="InterPro" id="IPR053896">
    <property type="entry name" value="BTN3A2-like_Ig-C"/>
</dbReference>
<evidence type="ECO:0000259" key="13">
    <source>
        <dbReference type="PROSITE" id="PS50835"/>
    </source>
</evidence>
<dbReference type="SMART" id="SM00449">
    <property type="entry name" value="SPRY"/>
    <property type="match status" value="1"/>
</dbReference>
<evidence type="ECO:0000259" key="12">
    <source>
        <dbReference type="PROSITE" id="PS50188"/>
    </source>
</evidence>
<dbReference type="Proteomes" id="UP001066276">
    <property type="component" value="Chromosome 6"/>
</dbReference>
<gene>
    <name evidence="14" type="ORF">NDU88_001224</name>
</gene>
<dbReference type="PANTHER" id="PTHR24100">
    <property type="entry name" value="BUTYROPHILIN"/>
    <property type="match status" value="1"/>
</dbReference>
<sequence>MGACCCGERTPWSTTHSFSQREDWKEQVHSQRRWDFSDRSPVTSYKMSRVVLPLTVHFVAFFLNISSCLLVSISVIGPDHPVVVLPGEDAVLLCHLSPPINAENMTIRWYRGHYYDTVHLHRRGQDSNEEQMTGYKRRTVLMKEGLKLGNVSLLIRSVTSSDSGKYSCMLDAGSFYEETVVELKVAALGSTPHLHLEESQGSGIQIVCTSSGWYPEPEALWKDDKGNISASSTQVVGPGQNFGFNIKTVYVVSQYSNKFYCRLSNPSLSQWKESMIHISDSFLQDMASCSIWRIAIVVCFTSLGACLIPLTIFQFAKQGEGELYARIGKLSEQLDWRRARSFAAEVTFDPDTAHPWLVISEDDKSVKHGDELQALPDTPERYNYSMCILGKEKLTSGRHYWEVEVGDKSGWSMGVYDECANRKGMLTVKPEGGYWLVQLKDDVYEALTEPTILLNPLVAPKALGLFLDYEAGRLSVYNLQDRSLLCTFPKASFPPVLRPIFNAGRIERTKNAGALRILPVIGW</sequence>
<dbReference type="InterPro" id="IPR036179">
    <property type="entry name" value="Ig-like_dom_sf"/>
</dbReference>
<keyword evidence="6" id="KW-0175">Coiled coil</keyword>
<dbReference type="InterPro" id="IPR003877">
    <property type="entry name" value="SPRY_dom"/>
</dbReference>
<dbReference type="GO" id="GO:0005102">
    <property type="term" value="F:signaling receptor binding"/>
    <property type="evidence" value="ECO:0007669"/>
    <property type="project" value="TreeGrafter"/>
</dbReference>
<dbReference type="Pfam" id="PF22705">
    <property type="entry name" value="C2-set_3"/>
    <property type="match status" value="1"/>
</dbReference>
<evidence type="ECO:0000256" key="4">
    <source>
        <dbReference type="ARBA" id="ARBA00022729"/>
    </source>
</evidence>
<dbReference type="InterPro" id="IPR001870">
    <property type="entry name" value="B30.2/SPRY"/>
</dbReference>
<dbReference type="InterPro" id="IPR013783">
    <property type="entry name" value="Ig-like_fold"/>
</dbReference>
<protein>
    <recommendedName>
        <fullName evidence="16">Butyrophilin subfamily 1 member A1-like</fullName>
    </recommendedName>
</protein>
<keyword evidence="8" id="KW-1015">Disulfide bond</keyword>
<dbReference type="GO" id="GO:0009897">
    <property type="term" value="C:external side of plasma membrane"/>
    <property type="evidence" value="ECO:0007669"/>
    <property type="project" value="TreeGrafter"/>
</dbReference>
<dbReference type="PROSITE" id="PS50835">
    <property type="entry name" value="IG_LIKE"/>
    <property type="match status" value="2"/>
</dbReference>
<evidence type="ECO:0000256" key="8">
    <source>
        <dbReference type="ARBA" id="ARBA00023157"/>
    </source>
</evidence>
<proteinExistence type="inferred from homology"/>
<evidence type="ECO:0000313" key="14">
    <source>
        <dbReference type="EMBL" id="KAJ1134777.1"/>
    </source>
</evidence>
<keyword evidence="7 11" id="KW-0472">Membrane</keyword>
<dbReference type="Gene3D" id="2.60.120.920">
    <property type="match status" value="1"/>
</dbReference>
<comment type="similarity">
    <text evidence="2">Belongs to the immunoglobulin superfamily. BTN/MOG family.</text>
</comment>
<dbReference type="InterPro" id="IPR013106">
    <property type="entry name" value="Ig_V-set"/>
</dbReference>
<dbReference type="GO" id="GO:0001817">
    <property type="term" value="P:regulation of cytokine production"/>
    <property type="evidence" value="ECO:0007669"/>
    <property type="project" value="TreeGrafter"/>
</dbReference>
<dbReference type="Gene3D" id="2.60.40.10">
    <property type="entry name" value="Immunoglobulins"/>
    <property type="match status" value="2"/>
</dbReference>
<dbReference type="InterPro" id="IPR007110">
    <property type="entry name" value="Ig-like_dom"/>
</dbReference>
<evidence type="ECO:0000256" key="5">
    <source>
        <dbReference type="ARBA" id="ARBA00022989"/>
    </source>
</evidence>
<dbReference type="FunFam" id="2.60.120.920:FF:000004">
    <property type="entry name" value="Butyrophilin subfamily 1 member A1"/>
    <property type="match status" value="1"/>
</dbReference>
<dbReference type="GO" id="GO:0050852">
    <property type="term" value="P:T cell receptor signaling pathway"/>
    <property type="evidence" value="ECO:0007669"/>
    <property type="project" value="TreeGrafter"/>
</dbReference>
<dbReference type="AlphaFoldDB" id="A0AAV7Q6F7"/>
<dbReference type="SUPFAM" id="SSF48726">
    <property type="entry name" value="Immunoglobulin"/>
    <property type="match status" value="2"/>
</dbReference>
<dbReference type="Pfam" id="PF13765">
    <property type="entry name" value="PRY"/>
    <property type="match status" value="1"/>
</dbReference>
<dbReference type="InterPro" id="IPR003879">
    <property type="entry name" value="Butyrophylin_SPRY"/>
</dbReference>
<feature type="transmembrane region" description="Helical" evidence="11">
    <location>
        <begin position="50"/>
        <end position="76"/>
    </location>
</feature>
<comment type="subcellular location">
    <subcellularLocation>
        <location evidence="1">Membrane</location>
        <topology evidence="1">Single-pass type I membrane protein</topology>
    </subcellularLocation>
</comment>
<evidence type="ECO:0000256" key="7">
    <source>
        <dbReference type="ARBA" id="ARBA00023136"/>
    </source>
</evidence>
<keyword evidence="5 11" id="KW-1133">Transmembrane helix</keyword>
<evidence type="ECO:0000256" key="11">
    <source>
        <dbReference type="SAM" id="Phobius"/>
    </source>
</evidence>
<dbReference type="InterPro" id="IPR050504">
    <property type="entry name" value="IgSF_BTN/MOG"/>
</dbReference>
<comment type="caution">
    <text evidence="14">The sequence shown here is derived from an EMBL/GenBank/DDBJ whole genome shotgun (WGS) entry which is preliminary data.</text>
</comment>
<reference evidence="14" key="1">
    <citation type="journal article" date="2022" name="bioRxiv">
        <title>Sequencing and chromosome-scale assembly of the giantPleurodeles waltlgenome.</title>
        <authorList>
            <person name="Brown T."/>
            <person name="Elewa A."/>
            <person name="Iarovenko S."/>
            <person name="Subramanian E."/>
            <person name="Araus A.J."/>
            <person name="Petzold A."/>
            <person name="Susuki M."/>
            <person name="Suzuki K.-i.T."/>
            <person name="Hayashi T."/>
            <person name="Toyoda A."/>
            <person name="Oliveira C."/>
            <person name="Osipova E."/>
            <person name="Leigh N.D."/>
            <person name="Simon A."/>
            <person name="Yun M.H."/>
        </authorList>
    </citation>
    <scope>NUCLEOTIDE SEQUENCE</scope>
    <source>
        <strain evidence="14">20211129_DDA</strain>
        <tissue evidence="14">Liver</tissue>
    </source>
</reference>
<evidence type="ECO:0000313" key="15">
    <source>
        <dbReference type="Proteomes" id="UP001066276"/>
    </source>
</evidence>
<evidence type="ECO:0000256" key="2">
    <source>
        <dbReference type="ARBA" id="ARBA00007591"/>
    </source>
</evidence>
<dbReference type="Pfam" id="PF07686">
    <property type="entry name" value="V-set"/>
    <property type="match status" value="1"/>
</dbReference>
<dbReference type="EMBL" id="JANPWB010000010">
    <property type="protein sequence ID" value="KAJ1134777.1"/>
    <property type="molecule type" value="Genomic_DNA"/>
</dbReference>
<dbReference type="PROSITE" id="PS50188">
    <property type="entry name" value="B302_SPRY"/>
    <property type="match status" value="1"/>
</dbReference>
<keyword evidence="10" id="KW-0393">Immunoglobulin domain</keyword>
<dbReference type="SUPFAM" id="SSF49899">
    <property type="entry name" value="Concanavalin A-like lectins/glucanases"/>
    <property type="match status" value="1"/>
</dbReference>
<evidence type="ECO:0000256" key="9">
    <source>
        <dbReference type="ARBA" id="ARBA00023180"/>
    </source>
</evidence>
<evidence type="ECO:0000256" key="10">
    <source>
        <dbReference type="ARBA" id="ARBA00023319"/>
    </source>
</evidence>
<keyword evidence="9" id="KW-0325">Glycoprotein</keyword>
<dbReference type="InterPro" id="IPR013320">
    <property type="entry name" value="ConA-like_dom_sf"/>
</dbReference>
<dbReference type="PANTHER" id="PTHR24100:SF149">
    <property type="entry name" value="BG-LIKE ANTIGEN 1-RELATED"/>
    <property type="match status" value="1"/>
</dbReference>
<feature type="domain" description="B30.2/SPRY" evidence="12">
    <location>
        <begin position="326"/>
        <end position="520"/>
    </location>
</feature>
<evidence type="ECO:0000256" key="6">
    <source>
        <dbReference type="ARBA" id="ARBA00023054"/>
    </source>
</evidence>